<dbReference type="SUPFAM" id="SSF82199">
    <property type="entry name" value="SET domain"/>
    <property type="match status" value="1"/>
</dbReference>
<evidence type="ECO:0000256" key="1">
    <source>
        <dbReference type="SAM" id="MobiDB-lite"/>
    </source>
</evidence>
<dbReference type="Gene3D" id="2.170.270.10">
    <property type="entry name" value="SET domain"/>
    <property type="match status" value="1"/>
</dbReference>
<feature type="region of interest" description="Disordered" evidence="1">
    <location>
        <begin position="1"/>
        <end position="62"/>
    </location>
</feature>
<keyword evidence="4" id="KW-1185">Reference proteome</keyword>
<feature type="domain" description="SET" evidence="2">
    <location>
        <begin position="66"/>
        <end position="242"/>
    </location>
</feature>
<dbReference type="PANTHER" id="PTHR47332:SF4">
    <property type="entry name" value="SET DOMAIN-CONTAINING PROTEIN 5"/>
    <property type="match status" value="1"/>
</dbReference>
<dbReference type="Proteomes" id="UP000800041">
    <property type="component" value="Unassembled WGS sequence"/>
</dbReference>
<dbReference type="InterPro" id="IPR053185">
    <property type="entry name" value="SET_domain_protein"/>
</dbReference>
<organism evidence="3 4">
    <name type="scientific">Aulographum hederae CBS 113979</name>
    <dbReference type="NCBI Taxonomy" id="1176131"/>
    <lineage>
        <taxon>Eukaryota</taxon>
        <taxon>Fungi</taxon>
        <taxon>Dikarya</taxon>
        <taxon>Ascomycota</taxon>
        <taxon>Pezizomycotina</taxon>
        <taxon>Dothideomycetes</taxon>
        <taxon>Pleosporomycetidae</taxon>
        <taxon>Aulographales</taxon>
        <taxon>Aulographaceae</taxon>
    </lineage>
</organism>
<gene>
    <name evidence="3" type="ORF">K402DRAFT_405208</name>
</gene>
<evidence type="ECO:0000259" key="2">
    <source>
        <dbReference type="PROSITE" id="PS50280"/>
    </source>
</evidence>
<name>A0A6G1GX66_9PEZI</name>
<dbReference type="InterPro" id="IPR046341">
    <property type="entry name" value="SET_dom_sf"/>
</dbReference>
<dbReference type="PANTHER" id="PTHR47332">
    <property type="entry name" value="SET DOMAIN-CONTAINING PROTEIN 5"/>
    <property type="match status" value="1"/>
</dbReference>
<dbReference type="EMBL" id="ML977162">
    <property type="protein sequence ID" value="KAF1985402.1"/>
    <property type="molecule type" value="Genomic_DNA"/>
</dbReference>
<dbReference type="CDD" id="cd20071">
    <property type="entry name" value="SET_SMYD"/>
    <property type="match status" value="1"/>
</dbReference>
<dbReference type="OrthoDB" id="265717at2759"/>
<accession>A0A6G1GX66</accession>
<dbReference type="AlphaFoldDB" id="A0A6G1GX66"/>
<dbReference type="PROSITE" id="PS50280">
    <property type="entry name" value="SET"/>
    <property type="match status" value="1"/>
</dbReference>
<proteinExistence type="predicted"/>
<reference evidence="3" key="1">
    <citation type="journal article" date="2020" name="Stud. Mycol.">
        <title>101 Dothideomycetes genomes: a test case for predicting lifestyles and emergence of pathogens.</title>
        <authorList>
            <person name="Haridas S."/>
            <person name="Albert R."/>
            <person name="Binder M."/>
            <person name="Bloem J."/>
            <person name="Labutti K."/>
            <person name="Salamov A."/>
            <person name="Andreopoulos B."/>
            <person name="Baker S."/>
            <person name="Barry K."/>
            <person name="Bills G."/>
            <person name="Bluhm B."/>
            <person name="Cannon C."/>
            <person name="Castanera R."/>
            <person name="Culley D."/>
            <person name="Daum C."/>
            <person name="Ezra D."/>
            <person name="Gonzalez J."/>
            <person name="Henrissat B."/>
            <person name="Kuo A."/>
            <person name="Liang C."/>
            <person name="Lipzen A."/>
            <person name="Lutzoni F."/>
            <person name="Magnuson J."/>
            <person name="Mondo S."/>
            <person name="Nolan M."/>
            <person name="Ohm R."/>
            <person name="Pangilinan J."/>
            <person name="Park H.-J."/>
            <person name="Ramirez L."/>
            <person name="Alfaro M."/>
            <person name="Sun H."/>
            <person name="Tritt A."/>
            <person name="Yoshinaga Y."/>
            <person name="Zwiers L.-H."/>
            <person name="Turgeon B."/>
            <person name="Goodwin S."/>
            <person name="Spatafora J."/>
            <person name="Crous P."/>
            <person name="Grigoriev I."/>
        </authorList>
    </citation>
    <scope>NUCLEOTIDE SEQUENCE</scope>
    <source>
        <strain evidence="3">CBS 113979</strain>
    </source>
</reference>
<evidence type="ECO:0000313" key="3">
    <source>
        <dbReference type="EMBL" id="KAF1985402.1"/>
    </source>
</evidence>
<evidence type="ECO:0000313" key="4">
    <source>
        <dbReference type="Proteomes" id="UP000800041"/>
    </source>
</evidence>
<protein>
    <submittedName>
        <fullName evidence="3">SET domain-containing protein</fullName>
    </submittedName>
</protein>
<dbReference type="InterPro" id="IPR001214">
    <property type="entry name" value="SET_dom"/>
</dbReference>
<dbReference type="SMART" id="SM00317">
    <property type="entry name" value="SET"/>
    <property type="match status" value="1"/>
</dbReference>
<sequence>MDMSQDTSYDRRNYSEPQGDETPRPRPAQPKIDTNPHVPAALPNTSEPLQQHSASTDNSLTSILQTPVESYVLYKEDRSPGKGKGLYASRDLAIGTRIMSHPPVIILPESDAYQTYHNPALIQRVIALPSDQLKTYLNLPVENRLMQNARSRTNAIPTAYQPFVIDMNSEDQARALAIWDTHSHLYPGAASRHRHILNFGFRMLNHSCTPNAVLSYNNETGMCTVQASKPIHKNEEIFIPYFDILRPHKEREAAAIKKGFVCLCRICHGYGGEGPARLGVQEDWRCVLTRRPLSAIARDEPTLASRFIFSRASAIANQYRKLEESVLARLMTLEMMDLVGDEMIACYTAGIRYAKMAGSVLRACEMASRRVYFAKLVRGAEHPDVVAYRKEWEALGRDARVEPGTFEQVVRAFELALKALGP</sequence>
<dbReference type="Pfam" id="PF00856">
    <property type="entry name" value="SET"/>
    <property type="match status" value="1"/>
</dbReference>
<feature type="compositionally biased region" description="Polar residues" evidence="1">
    <location>
        <begin position="43"/>
        <end position="62"/>
    </location>
</feature>